<dbReference type="Gene3D" id="3.40.50.720">
    <property type="entry name" value="NAD(P)-binding Rossmann-like Domain"/>
    <property type="match status" value="1"/>
</dbReference>
<evidence type="ECO:0000256" key="1">
    <source>
        <dbReference type="ARBA" id="ARBA00023002"/>
    </source>
</evidence>
<dbReference type="Proteomes" id="UP001445335">
    <property type="component" value="Unassembled WGS sequence"/>
</dbReference>
<reference evidence="3 4" key="1">
    <citation type="journal article" date="2024" name="Nat. Commun.">
        <title>Phylogenomics reveals the evolutionary origins of lichenization in chlorophyte algae.</title>
        <authorList>
            <person name="Puginier C."/>
            <person name="Libourel C."/>
            <person name="Otte J."/>
            <person name="Skaloud P."/>
            <person name="Haon M."/>
            <person name="Grisel S."/>
            <person name="Petersen M."/>
            <person name="Berrin J.G."/>
            <person name="Delaux P.M."/>
            <person name="Dal Grande F."/>
            <person name="Keller J."/>
        </authorList>
    </citation>
    <scope>NUCLEOTIDE SEQUENCE [LARGE SCALE GENOMIC DNA]</scope>
    <source>
        <strain evidence="3 4">SAG 245.80</strain>
    </source>
</reference>
<accession>A0AAW1QXF7</accession>
<dbReference type="InterPro" id="IPR036291">
    <property type="entry name" value="NAD(P)-bd_dom_sf"/>
</dbReference>
<name>A0AAW1QXF7_9CHLO</name>
<dbReference type="InterPro" id="IPR002347">
    <property type="entry name" value="SDR_fam"/>
</dbReference>
<sequence>MQAVKGSVAACSCHLRRPAFKSKPAGRRQTTVRAGEKSEGALITGANTGIGYETALALACKGYATVLACRDLEKARAARERIKAQCPDAKVEAVQLDLASLESVRLLANKCLQGGRPLSVLVNNAGIMACPELKSQDGYELQLAVNHLGHFLLTTMLLPLLTDASRPARIVNVSSSAHQFGTIQFDDLQSRRGYQPWRAYGQSKLANILFTYELARRLPRSANLTVNALHPGVVRTELSRFLIADPAPLWQRPLVQLSQFFLKTPEQGAATSIHLASSPDVEGITSKYWSDCRPLRSNRESYDAGVAARLWQVSHELTGADCDLARREPAAAGQEAQA</sequence>
<dbReference type="PANTHER" id="PTHR43157:SF31">
    <property type="entry name" value="PHOSPHATIDYLINOSITOL-GLYCAN BIOSYNTHESIS CLASS F PROTEIN"/>
    <property type="match status" value="1"/>
</dbReference>
<evidence type="ECO:0000256" key="2">
    <source>
        <dbReference type="RuleBase" id="RU000363"/>
    </source>
</evidence>
<dbReference type="SUPFAM" id="SSF51735">
    <property type="entry name" value="NAD(P)-binding Rossmann-fold domains"/>
    <property type="match status" value="1"/>
</dbReference>
<dbReference type="CDD" id="cd05327">
    <property type="entry name" value="retinol-DH_like_SDR_c_like"/>
    <property type="match status" value="1"/>
</dbReference>
<dbReference type="GO" id="GO:0016491">
    <property type="term" value="F:oxidoreductase activity"/>
    <property type="evidence" value="ECO:0007669"/>
    <property type="project" value="UniProtKB-KW"/>
</dbReference>
<dbReference type="PRINTS" id="PR00080">
    <property type="entry name" value="SDRFAMILY"/>
</dbReference>
<organism evidence="3 4">
    <name type="scientific">Elliptochloris bilobata</name>
    <dbReference type="NCBI Taxonomy" id="381761"/>
    <lineage>
        <taxon>Eukaryota</taxon>
        <taxon>Viridiplantae</taxon>
        <taxon>Chlorophyta</taxon>
        <taxon>core chlorophytes</taxon>
        <taxon>Trebouxiophyceae</taxon>
        <taxon>Trebouxiophyceae incertae sedis</taxon>
        <taxon>Elliptochloris clade</taxon>
        <taxon>Elliptochloris</taxon>
    </lineage>
</organism>
<dbReference type="EMBL" id="JALJOU010000068">
    <property type="protein sequence ID" value="KAK9826117.1"/>
    <property type="molecule type" value="Genomic_DNA"/>
</dbReference>
<evidence type="ECO:0000313" key="3">
    <source>
        <dbReference type="EMBL" id="KAK9826117.1"/>
    </source>
</evidence>
<protein>
    <submittedName>
        <fullName evidence="3">Uncharacterized protein</fullName>
    </submittedName>
</protein>
<dbReference type="Pfam" id="PF00106">
    <property type="entry name" value="adh_short"/>
    <property type="match status" value="1"/>
</dbReference>
<comment type="caution">
    <text evidence="3">The sequence shown here is derived from an EMBL/GenBank/DDBJ whole genome shotgun (WGS) entry which is preliminary data.</text>
</comment>
<proteinExistence type="inferred from homology"/>
<comment type="similarity">
    <text evidence="2">Belongs to the short-chain dehydrogenases/reductases (SDR) family.</text>
</comment>
<keyword evidence="4" id="KW-1185">Reference proteome</keyword>
<keyword evidence="1" id="KW-0560">Oxidoreductase</keyword>
<evidence type="ECO:0000313" key="4">
    <source>
        <dbReference type="Proteomes" id="UP001445335"/>
    </source>
</evidence>
<dbReference type="PRINTS" id="PR00081">
    <property type="entry name" value="GDHRDH"/>
</dbReference>
<dbReference type="PANTHER" id="PTHR43157">
    <property type="entry name" value="PHOSPHATIDYLINOSITOL-GLYCAN BIOSYNTHESIS CLASS F PROTEIN-RELATED"/>
    <property type="match status" value="1"/>
</dbReference>
<dbReference type="AlphaFoldDB" id="A0AAW1QXF7"/>
<gene>
    <name evidence="3" type="ORF">WJX81_004880</name>
</gene>